<sequence>MTYWDTGGFEFTVYRKNDRRLIPNGSRTSSGKKDLDRVEWLVSGLLLYSLINIPKWLSKNKVHQQK</sequence>
<dbReference type="AlphaFoldDB" id="A0A915CXE0"/>
<name>A0A915CXE0_9BILA</name>
<accession>A0A915CXE0</accession>
<dbReference type="Proteomes" id="UP000887574">
    <property type="component" value="Unplaced"/>
</dbReference>
<proteinExistence type="predicted"/>
<evidence type="ECO:0000313" key="2">
    <source>
        <dbReference type="WBParaSite" id="jg13605.4"/>
    </source>
</evidence>
<dbReference type="WBParaSite" id="jg13605.4">
    <property type="protein sequence ID" value="jg13605.4"/>
    <property type="gene ID" value="jg13605"/>
</dbReference>
<evidence type="ECO:0000313" key="1">
    <source>
        <dbReference type="Proteomes" id="UP000887574"/>
    </source>
</evidence>
<organism evidence="1 2">
    <name type="scientific">Ditylenchus dipsaci</name>
    <dbReference type="NCBI Taxonomy" id="166011"/>
    <lineage>
        <taxon>Eukaryota</taxon>
        <taxon>Metazoa</taxon>
        <taxon>Ecdysozoa</taxon>
        <taxon>Nematoda</taxon>
        <taxon>Chromadorea</taxon>
        <taxon>Rhabditida</taxon>
        <taxon>Tylenchina</taxon>
        <taxon>Tylenchomorpha</taxon>
        <taxon>Sphaerularioidea</taxon>
        <taxon>Anguinidae</taxon>
        <taxon>Anguininae</taxon>
        <taxon>Ditylenchus</taxon>
    </lineage>
</organism>
<protein>
    <submittedName>
        <fullName evidence="2">Transposase</fullName>
    </submittedName>
</protein>
<reference evidence="2" key="1">
    <citation type="submission" date="2022-11" db="UniProtKB">
        <authorList>
            <consortium name="WormBaseParasite"/>
        </authorList>
    </citation>
    <scope>IDENTIFICATION</scope>
</reference>
<keyword evidence="1" id="KW-1185">Reference proteome</keyword>